<dbReference type="RefSeq" id="XP_009495689.1">
    <property type="nucleotide sequence ID" value="XM_009497414.1"/>
</dbReference>
<protein>
    <recommendedName>
        <fullName evidence="4">C2 domain-containing protein</fullName>
    </recommendedName>
</protein>
<accession>A0A058Z851</accession>
<feature type="compositionally biased region" description="Low complexity" evidence="1">
    <location>
        <begin position="535"/>
        <end position="549"/>
    </location>
</feature>
<dbReference type="EMBL" id="KB932205">
    <property type="protein sequence ID" value="KCV70083.1"/>
    <property type="molecule type" value="Genomic_DNA"/>
</dbReference>
<dbReference type="Proteomes" id="UP000030693">
    <property type="component" value="Unassembled WGS sequence"/>
</dbReference>
<proteinExistence type="predicted"/>
<evidence type="ECO:0008006" key="4">
    <source>
        <dbReference type="Google" id="ProtNLM"/>
    </source>
</evidence>
<feature type="region of interest" description="Disordered" evidence="1">
    <location>
        <begin position="437"/>
        <end position="566"/>
    </location>
</feature>
<organism evidence="2">
    <name type="scientific">Fonticula alba</name>
    <name type="common">Slime mold</name>
    <dbReference type="NCBI Taxonomy" id="691883"/>
    <lineage>
        <taxon>Eukaryota</taxon>
        <taxon>Rotosphaerida</taxon>
        <taxon>Fonticulaceae</taxon>
        <taxon>Fonticula</taxon>
    </lineage>
</organism>
<evidence type="ECO:0000256" key="1">
    <source>
        <dbReference type="SAM" id="MobiDB-lite"/>
    </source>
</evidence>
<feature type="compositionally biased region" description="Basic and acidic residues" evidence="1">
    <location>
        <begin position="483"/>
        <end position="494"/>
    </location>
</feature>
<feature type="region of interest" description="Disordered" evidence="1">
    <location>
        <begin position="357"/>
        <end position="381"/>
    </location>
</feature>
<sequence length="697" mass="75429">MSAIGEIDDRICLRLRIFRARDLPPGFNACVQVGYRKEQFATNYAEVDDHGNVQWMEEMDFGQRQGEKELVFRVHLARIEDGAPPQVSYHKRFGFRNRWRANRSHECGKLRLTPSDIKQIVNETDPDSGDPHSARTGQQLRQMQVEDMAGAWRALTWLDEVPLGAGKLPSLCIGISFVDISVLTDAGYSVATTSRWKLRERVRRKRGPAMSWAGPRFDDSQVCPLCHMLMSQCACDDRVSAYSATPTGRPGPGAPRPISPDRRSVRSTNPFDTPPEEDPQDMWYTPTAYRASLSSGGVGKGAVAVVPRAGVSFAGVPAPMMAPGHTQPLARGVTYTPPDSPQGRRYSSTFQMSQAHPLKPGPVLPGVVARSPQPRSDTIRVDPYQGDLFAGRMSVVPAAGDGGEPGFARHRPPAVVLPGGGSVPYDTRSINSMGNPFAGEPDGGVPGRGAAADPDWNRINRDYRHGAGGGQGDGPGGHHLPRSHGDYFDEDRSHGRVGSMGGAGGGPGAGAPPSHWYAADDLHAAGGRSRRGSFQGIPQAAGPAAGYSGPPRPASYHLSDDHSQEDHRELVRYAATAPHYREPGSGRRNSIQHSLYRPPGDHAHGTTMVLDPGAASAGLMPMFLVNGHEVDPRIIEQALANYTGDPFTEEDLLALRLQLARAEHDLERYRAYVGRLLSRVMIVCPELLEKIGASIPP</sequence>
<evidence type="ECO:0000313" key="2">
    <source>
        <dbReference type="EMBL" id="KCV70083.1"/>
    </source>
</evidence>
<feature type="compositionally biased region" description="Basic and acidic residues" evidence="1">
    <location>
        <begin position="455"/>
        <end position="465"/>
    </location>
</feature>
<keyword evidence="3" id="KW-1185">Reference proteome</keyword>
<dbReference type="GeneID" id="20528270"/>
<dbReference type="AlphaFoldDB" id="A0A058Z851"/>
<feature type="region of interest" description="Disordered" evidence="1">
    <location>
        <begin position="243"/>
        <end position="282"/>
    </location>
</feature>
<evidence type="ECO:0000313" key="3">
    <source>
        <dbReference type="Proteomes" id="UP000030693"/>
    </source>
</evidence>
<gene>
    <name evidence="2" type="ORF">H696_03545</name>
</gene>
<feature type="compositionally biased region" description="Gly residues" evidence="1">
    <location>
        <begin position="498"/>
        <end position="509"/>
    </location>
</feature>
<name>A0A058Z851_FONAL</name>
<reference evidence="2" key="1">
    <citation type="submission" date="2013-04" db="EMBL/GenBank/DDBJ databases">
        <title>The Genome Sequence of Fonticula alba ATCC 38817.</title>
        <authorList>
            <consortium name="The Broad Institute Genomics Platform"/>
            <person name="Russ C."/>
            <person name="Cuomo C."/>
            <person name="Burger G."/>
            <person name="Gray M.W."/>
            <person name="Holland P.W.H."/>
            <person name="King N."/>
            <person name="Lang F.B.F."/>
            <person name="Roger A.J."/>
            <person name="Ruiz-Trillo I."/>
            <person name="Brown M."/>
            <person name="Walker B."/>
            <person name="Young S."/>
            <person name="Zeng Q."/>
            <person name="Gargeya S."/>
            <person name="Fitzgerald M."/>
            <person name="Haas B."/>
            <person name="Abouelleil A."/>
            <person name="Allen A.W."/>
            <person name="Alvarado L."/>
            <person name="Arachchi H.M."/>
            <person name="Berlin A.M."/>
            <person name="Chapman S.B."/>
            <person name="Gainer-Dewar J."/>
            <person name="Goldberg J."/>
            <person name="Griggs A."/>
            <person name="Gujja S."/>
            <person name="Hansen M."/>
            <person name="Howarth C."/>
            <person name="Imamovic A."/>
            <person name="Ireland A."/>
            <person name="Larimer J."/>
            <person name="McCowan C."/>
            <person name="Murphy C."/>
            <person name="Pearson M."/>
            <person name="Poon T.W."/>
            <person name="Priest M."/>
            <person name="Roberts A."/>
            <person name="Saif S."/>
            <person name="Shea T."/>
            <person name="Sisk P."/>
            <person name="Sykes S."/>
            <person name="Wortman J."/>
            <person name="Nusbaum C."/>
            <person name="Birren B."/>
        </authorList>
    </citation>
    <scope>NUCLEOTIDE SEQUENCE [LARGE SCALE GENOMIC DNA]</scope>
    <source>
        <strain evidence="2">ATCC 38817</strain>
    </source>
</reference>
<feature type="compositionally biased region" description="Gly residues" evidence="1">
    <location>
        <begin position="466"/>
        <end position="477"/>
    </location>
</feature>